<sequence>MHLRRTAHSHVLCRKQRRTRWLRSRDAVDFTGSEITVGCLIEHSTGIHRDRKLETKTNDNGDRFVNAQERKTKKPDLNNNRHRR</sequence>
<comment type="caution">
    <text evidence="2">The sequence shown here is derived from an EMBL/GenBank/DDBJ whole genome shotgun (WGS) entry which is preliminary data.</text>
</comment>
<evidence type="ECO:0000256" key="1">
    <source>
        <dbReference type="SAM" id="MobiDB-lite"/>
    </source>
</evidence>
<organism evidence="2 3">
    <name type="scientific">Brassica cretica</name>
    <name type="common">Mustard</name>
    <dbReference type="NCBI Taxonomy" id="69181"/>
    <lineage>
        <taxon>Eukaryota</taxon>
        <taxon>Viridiplantae</taxon>
        <taxon>Streptophyta</taxon>
        <taxon>Embryophyta</taxon>
        <taxon>Tracheophyta</taxon>
        <taxon>Spermatophyta</taxon>
        <taxon>Magnoliopsida</taxon>
        <taxon>eudicotyledons</taxon>
        <taxon>Gunneridae</taxon>
        <taxon>Pentapetalae</taxon>
        <taxon>rosids</taxon>
        <taxon>malvids</taxon>
        <taxon>Brassicales</taxon>
        <taxon>Brassicaceae</taxon>
        <taxon>Brassiceae</taxon>
        <taxon>Brassica</taxon>
    </lineage>
</organism>
<dbReference type="EMBL" id="QGKV02000649">
    <property type="protein sequence ID" value="KAF3575421.1"/>
    <property type="molecule type" value="Genomic_DNA"/>
</dbReference>
<dbReference type="Proteomes" id="UP000266723">
    <property type="component" value="Unassembled WGS sequence"/>
</dbReference>
<evidence type="ECO:0000313" key="2">
    <source>
        <dbReference type="EMBL" id="KAF3575421.1"/>
    </source>
</evidence>
<reference evidence="2 3" key="1">
    <citation type="journal article" date="2020" name="BMC Genomics">
        <title>Intraspecific diversification of the crop wild relative Brassica cretica Lam. using demographic model selection.</title>
        <authorList>
            <person name="Kioukis A."/>
            <person name="Michalopoulou V.A."/>
            <person name="Briers L."/>
            <person name="Pirintsos S."/>
            <person name="Studholme D.J."/>
            <person name="Pavlidis P."/>
            <person name="Sarris P.F."/>
        </authorList>
    </citation>
    <scope>NUCLEOTIDE SEQUENCE [LARGE SCALE GENOMIC DNA]</scope>
    <source>
        <strain evidence="3">cv. PFS-1207/04</strain>
    </source>
</reference>
<keyword evidence="3" id="KW-1185">Reference proteome</keyword>
<gene>
    <name evidence="2" type="ORF">DY000_02029084</name>
</gene>
<protein>
    <submittedName>
        <fullName evidence="2">Uncharacterized protein</fullName>
    </submittedName>
</protein>
<feature type="compositionally biased region" description="Basic and acidic residues" evidence="1">
    <location>
        <begin position="51"/>
        <end position="76"/>
    </location>
</feature>
<name>A0ABQ7DDA2_BRACR</name>
<feature type="region of interest" description="Disordered" evidence="1">
    <location>
        <begin position="51"/>
        <end position="84"/>
    </location>
</feature>
<evidence type="ECO:0000313" key="3">
    <source>
        <dbReference type="Proteomes" id="UP000266723"/>
    </source>
</evidence>
<accession>A0ABQ7DDA2</accession>
<proteinExistence type="predicted"/>